<evidence type="ECO:0000256" key="2">
    <source>
        <dbReference type="ARBA" id="ARBA00022729"/>
    </source>
</evidence>
<accession>A0A3A2ZUR2</accession>
<comment type="similarity">
    <text evidence="1 7">Belongs to the glycosyl hydrolase 43 family.</text>
</comment>
<evidence type="ECO:0000256" key="4">
    <source>
        <dbReference type="ARBA" id="ARBA00023295"/>
    </source>
</evidence>
<dbReference type="SUPFAM" id="SSF49899">
    <property type="entry name" value="Concanavalin A-like lectins/glucanases"/>
    <property type="match status" value="1"/>
</dbReference>
<dbReference type="InterPro" id="IPR023296">
    <property type="entry name" value="Glyco_hydro_beta-prop_sf"/>
</dbReference>
<feature type="active site" description="Proton acceptor" evidence="5">
    <location>
        <position position="14"/>
    </location>
</feature>
<proteinExistence type="inferred from homology"/>
<dbReference type="InterPro" id="IPR051795">
    <property type="entry name" value="Glycosyl_Hydrlase_43"/>
</dbReference>
<feature type="site" description="Important for catalytic activity, responsible for pKa modulation of the active site Glu and correct orientation of both the proton donor and substrate" evidence="6">
    <location>
        <position position="132"/>
    </location>
</feature>
<sequence length="534" mass="60816">MSYTNPIVPGFNPDPSIVRVDHDFFLVTSSFEYFPGAPIYHSCDLIRWSLIGHALTRPGQIQIHTPEPGGGVWATTIRHHNGEFYVIAASFDRYRPQEDDRVWPRGFYVKTNNIWDSASWSDPVYFDQVGFDQDLFWDDDGTVYLSSTYRKLDRTLGKNLKDFAIHICTVDLRTGNSTSESRLIRESASGAAEGSHIFKRGRYYYLFTAEGGTESGHSEWVSRSESGPWGPWEVGPNNPLWRNGVQDEAQNTGHADLVQDAAGNWWAVLLGVRPVRKGDSWEDSVMGRETFLVPVEWEDEWPVFNGRKRITLQSSGPGLYKLEQPPVWRDDFSTSDLQLGWYRKNTPAKKDYSLTERPGYFRLHGGPYNLSVPACPTLFLRKQTHRACIWTTRLSFEPTSPHTEAGTVLWWNYFTYSSIGIRLSSSKHDTRVIRFRPAKGRAVEKELSDQRSGVLLVIECGEQYRFGFSEDARPTFPRQINWVGEVSNSTMTQAPPIGASFTGMMLGLYAFGERQPCFAPADFEFAEFSDRLKV</sequence>
<organism evidence="9 10">
    <name type="scientific">Aspergillus sclerotialis</name>
    <dbReference type="NCBI Taxonomy" id="2070753"/>
    <lineage>
        <taxon>Eukaryota</taxon>
        <taxon>Fungi</taxon>
        <taxon>Dikarya</taxon>
        <taxon>Ascomycota</taxon>
        <taxon>Pezizomycotina</taxon>
        <taxon>Eurotiomycetes</taxon>
        <taxon>Eurotiomycetidae</taxon>
        <taxon>Eurotiales</taxon>
        <taxon>Aspergillaceae</taxon>
        <taxon>Aspergillus</taxon>
        <taxon>Aspergillus subgen. Polypaecilum</taxon>
    </lineage>
</organism>
<dbReference type="InterPro" id="IPR013320">
    <property type="entry name" value="ConA-like_dom_sf"/>
</dbReference>
<dbReference type="OrthoDB" id="2139957at2759"/>
<evidence type="ECO:0000256" key="1">
    <source>
        <dbReference type="ARBA" id="ARBA00009865"/>
    </source>
</evidence>
<dbReference type="AlphaFoldDB" id="A0A3A2ZUR2"/>
<dbReference type="InterPro" id="IPR041542">
    <property type="entry name" value="GH43_C2"/>
</dbReference>
<dbReference type="STRING" id="2070753.A0A3A2ZUR2"/>
<dbReference type="Proteomes" id="UP000266188">
    <property type="component" value="Unassembled WGS sequence"/>
</dbReference>
<comment type="caution">
    <text evidence="9">The sequence shown here is derived from an EMBL/GenBank/DDBJ whole genome shotgun (WGS) entry which is preliminary data.</text>
</comment>
<dbReference type="CDD" id="cd18617">
    <property type="entry name" value="GH43_XynB-like"/>
    <property type="match status" value="1"/>
</dbReference>
<dbReference type="GO" id="GO:0004553">
    <property type="term" value="F:hydrolase activity, hydrolyzing O-glycosyl compounds"/>
    <property type="evidence" value="ECO:0007669"/>
    <property type="project" value="InterPro"/>
</dbReference>
<keyword evidence="2" id="KW-0732">Signal</keyword>
<dbReference type="Pfam" id="PF17851">
    <property type="entry name" value="GH43_C2"/>
    <property type="match status" value="1"/>
</dbReference>
<evidence type="ECO:0000259" key="8">
    <source>
        <dbReference type="Pfam" id="PF17851"/>
    </source>
</evidence>
<gene>
    <name evidence="9" type="ORF">PHISCL_00794</name>
</gene>
<dbReference type="GO" id="GO:0005975">
    <property type="term" value="P:carbohydrate metabolic process"/>
    <property type="evidence" value="ECO:0007669"/>
    <property type="project" value="InterPro"/>
</dbReference>
<dbReference type="PANTHER" id="PTHR42812:SF16">
    <property type="entry name" value="HYDROLASE, PUTATIVE (AFU_ORTHOLOGUE AFUA_7G06110)-RELATED"/>
    <property type="match status" value="1"/>
</dbReference>
<evidence type="ECO:0000313" key="9">
    <source>
        <dbReference type="EMBL" id="RJE26882.1"/>
    </source>
</evidence>
<evidence type="ECO:0000256" key="5">
    <source>
        <dbReference type="PIRSR" id="PIRSR606710-1"/>
    </source>
</evidence>
<evidence type="ECO:0000313" key="10">
    <source>
        <dbReference type="Proteomes" id="UP000266188"/>
    </source>
</evidence>
<name>A0A3A2ZUR2_9EURO</name>
<dbReference type="Gene3D" id="2.60.120.200">
    <property type="match status" value="1"/>
</dbReference>
<dbReference type="Gene3D" id="2.115.10.20">
    <property type="entry name" value="Glycosyl hydrolase domain, family 43"/>
    <property type="match status" value="1"/>
</dbReference>
<feature type="active site" description="Proton donor" evidence="5">
    <location>
        <position position="193"/>
    </location>
</feature>
<evidence type="ECO:0000256" key="3">
    <source>
        <dbReference type="ARBA" id="ARBA00022801"/>
    </source>
</evidence>
<keyword evidence="4 7" id="KW-0326">Glycosidase</keyword>
<keyword evidence="10" id="KW-1185">Reference proteome</keyword>
<reference evidence="10" key="1">
    <citation type="submission" date="2017-02" db="EMBL/GenBank/DDBJ databases">
        <authorList>
            <person name="Tafer H."/>
            <person name="Lopandic K."/>
        </authorList>
    </citation>
    <scope>NUCLEOTIDE SEQUENCE [LARGE SCALE GENOMIC DNA]</scope>
    <source>
        <strain evidence="10">CBS 366.77</strain>
    </source>
</reference>
<feature type="domain" description="Beta-xylosidase C-terminal Concanavalin A-like" evidence="8">
    <location>
        <begin position="329"/>
        <end position="528"/>
    </location>
</feature>
<evidence type="ECO:0000256" key="7">
    <source>
        <dbReference type="RuleBase" id="RU361187"/>
    </source>
</evidence>
<protein>
    <submittedName>
        <fullName evidence="9">Hydrolase, family 43 protein</fullName>
    </submittedName>
</protein>
<evidence type="ECO:0000256" key="6">
    <source>
        <dbReference type="PIRSR" id="PIRSR606710-2"/>
    </source>
</evidence>
<dbReference type="InterPro" id="IPR006710">
    <property type="entry name" value="Glyco_hydro_43"/>
</dbReference>
<keyword evidence="3 7" id="KW-0378">Hydrolase</keyword>
<dbReference type="SUPFAM" id="SSF75005">
    <property type="entry name" value="Arabinanase/levansucrase/invertase"/>
    <property type="match status" value="1"/>
</dbReference>
<dbReference type="Pfam" id="PF04616">
    <property type="entry name" value="Glyco_hydro_43"/>
    <property type="match status" value="1"/>
</dbReference>
<dbReference type="PANTHER" id="PTHR42812">
    <property type="entry name" value="BETA-XYLOSIDASE"/>
    <property type="match status" value="1"/>
</dbReference>
<dbReference type="EMBL" id="MVGC01000013">
    <property type="protein sequence ID" value="RJE26882.1"/>
    <property type="molecule type" value="Genomic_DNA"/>
</dbReference>